<feature type="compositionally biased region" description="Polar residues" evidence="1">
    <location>
        <begin position="59"/>
        <end position="71"/>
    </location>
</feature>
<gene>
    <name evidence="3" type="ORF">AWB64_01585</name>
</gene>
<protein>
    <submittedName>
        <fullName evidence="3">Uncharacterized protein</fullName>
    </submittedName>
</protein>
<evidence type="ECO:0000256" key="1">
    <source>
        <dbReference type="SAM" id="MobiDB-lite"/>
    </source>
</evidence>
<proteinExistence type="predicted"/>
<keyword evidence="2" id="KW-0732">Signal</keyword>
<dbReference type="EMBL" id="FCOC02000003">
    <property type="protein sequence ID" value="SAL21473.1"/>
    <property type="molecule type" value="Genomic_DNA"/>
</dbReference>
<feature type="compositionally biased region" description="Basic residues" evidence="1">
    <location>
        <begin position="47"/>
        <end position="58"/>
    </location>
</feature>
<accession>A0A158FPB2</accession>
<feature type="chain" id="PRO_5007810354" evidence="2">
    <location>
        <begin position="25"/>
        <end position="71"/>
    </location>
</feature>
<dbReference type="AlphaFoldDB" id="A0A158FPB2"/>
<evidence type="ECO:0000256" key="2">
    <source>
        <dbReference type="SAM" id="SignalP"/>
    </source>
</evidence>
<feature type="region of interest" description="Disordered" evidence="1">
    <location>
        <begin position="30"/>
        <end position="71"/>
    </location>
</feature>
<dbReference type="Proteomes" id="UP000054893">
    <property type="component" value="Unassembled WGS sequence"/>
</dbReference>
<feature type="signal peptide" evidence="2">
    <location>
        <begin position="1"/>
        <end position="24"/>
    </location>
</feature>
<sequence>MKLKHMIVVSTLSAFAVISGEAFAETYHFGEGQSSMSGGGNATHRSSAPKHKKPRKTRNTASSAKGTYSQP</sequence>
<name>A0A158FPB2_CABSO</name>
<reference evidence="3 4" key="1">
    <citation type="submission" date="2016-01" db="EMBL/GenBank/DDBJ databases">
        <authorList>
            <person name="Oliw E.H."/>
        </authorList>
    </citation>
    <scope>NUCLEOTIDE SEQUENCE [LARGE SCALE GENOMIC DNA]</scope>
    <source>
        <strain evidence="3">LMG 22029</strain>
    </source>
</reference>
<organism evidence="3 4">
    <name type="scientific">Caballeronia sordidicola</name>
    <name type="common">Burkholderia sordidicola</name>
    <dbReference type="NCBI Taxonomy" id="196367"/>
    <lineage>
        <taxon>Bacteria</taxon>
        <taxon>Pseudomonadati</taxon>
        <taxon>Pseudomonadota</taxon>
        <taxon>Betaproteobacteria</taxon>
        <taxon>Burkholderiales</taxon>
        <taxon>Burkholderiaceae</taxon>
        <taxon>Caballeronia</taxon>
    </lineage>
</organism>
<evidence type="ECO:0000313" key="4">
    <source>
        <dbReference type="Proteomes" id="UP000054893"/>
    </source>
</evidence>
<evidence type="ECO:0000313" key="3">
    <source>
        <dbReference type="EMBL" id="SAL21473.1"/>
    </source>
</evidence>